<dbReference type="Gene3D" id="1.50.10.10">
    <property type="match status" value="1"/>
</dbReference>
<dbReference type="EC" id="3.2.1.4" evidence="3"/>
<gene>
    <name evidence="10" type="ORF">GSCOC_T00042920001</name>
</gene>
<evidence type="ECO:0000256" key="1">
    <source>
        <dbReference type="ARBA" id="ARBA00000966"/>
    </source>
</evidence>
<dbReference type="InterPro" id="IPR012341">
    <property type="entry name" value="6hp_glycosidase-like_sf"/>
</dbReference>
<dbReference type="InterPro" id="IPR001701">
    <property type="entry name" value="Glyco_hydro_9"/>
</dbReference>
<proteinExistence type="inferred from homology"/>
<comment type="catalytic activity">
    <reaction evidence="1">
        <text>Endohydrolysis of (1-&gt;4)-beta-D-glucosidic linkages in cellulose, lichenin and cereal beta-D-glucans.</text>
        <dbReference type="EC" id="3.2.1.4"/>
    </reaction>
</comment>
<dbReference type="SUPFAM" id="SSF48208">
    <property type="entry name" value="Six-hairpin glycosidases"/>
    <property type="match status" value="1"/>
</dbReference>
<dbReference type="STRING" id="49390.A0A068V5X9"/>
<dbReference type="Pfam" id="PF00759">
    <property type="entry name" value="Glyco_hydro_9"/>
    <property type="match status" value="1"/>
</dbReference>
<organism evidence="10 11">
    <name type="scientific">Coffea canephora</name>
    <name type="common">Robusta coffee</name>
    <dbReference type="NCBI Taxonomy" id="49390"/>
    <lineage>
        <taxon>Eukaryota</taxon>
        <taxon>Viridiplantae</taxon>
        <taxon>Streptophyta</taxon>
        <taxon>Embryophyta</taxon>
        <taxon>Tracheophyta</taxon>
        <taxon>Spermatophyta</taxon>
        <taxon>Magnoliopsida</taxon>
        <taxon>eudicotyledons</taxon>
        <taxon>Gunneridae</taxon>
        <taxon>Pentapetalae</taxon>
        <taxon>asterids</taxon>
        <taxon>lamiids</taxon>
        <taxon>Gentianales</taxon>
        <taxon>Rubiaceae</taxon>
        <taxon>Ixoroideae</taxon>
        <taxon>Gardenieae complex</taxon>
        <taxon>Bertiereae - Coffeeae clade</taxon>
        <taxon>Coffeeae</taxon>
        <taxon>Coffea</taxon>
    </lineage>
</organism>
<evidence type="ECO:0000256" key="3">
    <source>
        <dbReference type="ARBA" id="ARBA00012601"/>
    </source>
</evidence>
<sequence length="375" mass="42251">MDTEGSNDVKHHERYERICINFFEGQRSRRLPSSQQIAWRSNSGLSDGSFARVDLTEGYYDARDNVKFNLLMAFTTAMLSWSTLEYGKKMGLELQSAKAAIRWATDYLLKCALATLGKLYIGVGDLNANHSCWDRLEDRSVYFVSPSNLGSDLLGETTAALVAASFKTWKRWGYVISTSLLFLLLSTIQYRGSYSDSLGSAICQFSCSHSAYKVHELLWGAGWLFKATNNVYYYNFIKSLGANAATDIFSWDKKYVKKNNYALKPHDRILSTAEKLAEQRHGIKPYKQQAEDFMCRILPNSPYSNAKASTRGLMFKLSQSNLQHVTFITFLLTTYSKNMAATRHTSNCGNLLEPITYINAALLGPLAHFAGSFNN</sequence>
<keyword evidence="7" id="KW-0326">Glycosidase</keyword>
<keyword evidence="8" id="KW-0624">Polysaccharide degradation</keyword>
<protein>
    <recommendedName>
        <fullName evidence="3">cellulase</fullName>
        <ecNumber evidence="3">3.2.1.4</ecNumber>
    </recommendedName>
</protein>
<evidence type="ECO:0000256" key="7">
    <source>
        <dbReference type="ARBA" id="ARBA00023295"/>
    </source>
</evidence>
<dbReference type="PANTHER" id="PTHR22298">
    <property type="entry name" value="ENDO-1,4-BETA-GLUCANASE"/>
    <property type="match status" value="1"/>
</dbReference>
<dbReference type="InParanoid" id="A0A068V5X9"/>
<dbReference type="AlphaFoldDB" id="A0A068V5X9"/>
<dbReference type="PhylomeDB" id="A0A068V5X9"/>
<dbReference type="OMA" id="PHFNCAD"/>
<keyword evidence="5" id="KW-0136">Cellulose degradation</keyword>
<dbReference type="EMBL" id="HG739181">
    <property type="protein sequence ID" value="CDP15263.1"/>
    <property type="molecule type" value="Genomic_DNA"/>
</dbReference>
<dbReference type="Proteomes" id="UP000295252">
    <property type="component" value="Chromosome III"/>
</dbReference>
<keyword evidence="6" id="KW-0119">Carbohydrate metabolism</keyword>
<dbReference type="InterPro" id="IPR008928">
    <property type="entry name" value="6-hairpin_glycosidase_sf"/>
</dbReference>
<dbReference type="GO" id="GO:0008810">
    <property type="term" value="F:cellulase activity"/>
    <property type="evidence" value="ECO:0007669"/>
    <property type="project" value="UniProtKB-EC"/>
</dbReference>
<evidence type="ECO:0000313" key="11">
    <source>
        <dbReference type="Proteomes" id="UP000295252"/>
    </source>
</evidence>
<dbReference type="GO" id="GO:0030245">
    <property type="term" value="P:cellulose catabolic process"/>
    <property type="evidence" value="ECO:0007669"/>
    <property type="project" value="UniProtKB-KW"/>
</dbReference>
<keyword evidence="4" id="KW-0378">Hydrolase</keyword>
<evidence type="ECO:0000256" key="8">
    <source>
        <dbReference type="ARBA" id="ARBA00023326"/>
    </source>
</evidence>
<keyword evidence="11" id="KW-1185">Reference proteome</keyword>
<evidence type="ECO:0000259" key="9">
    <source>
        <dbReference type="Pfam" id="PF00759"/>
    </source>
</evidence>
<comment type="similarity">
    <text evidence="2">Belongs to the glycosyl hydrolase 9 (cellulase E) family.</text>
</comment>
<feature type="domain" description="Glycoside hydrolase family 9" evidence="9">
    <location>
        <begin position="19"/>
        <end position="339"/>
    </location>
</feature>
<evidence type="ECO:0000256" key="2">
    <source>
        <dbReference type="ARBA" id="ARBA00007072"/>
    </source>
</evidence>
<reference evidence="11" key="1">
    <citation type="journal article" date="2014" name="Science">
        <title>The coffee genome provides insight into the convergent evolution of caffeine biosynthesis.</title>
        <authorList>
            <person name="Denoeud F."/>
            <person name="Carretero-Paulet L."/>
            <person name="Dereeper A."/>
            <person name="Droc G."/>
            <person name="Guyot R."/>
            <person name="Pietrella M."/>
            <person name="Zheng C."/>
            <person name="Alberti A."/>
            <person name="Anthony F."/>
            <person name="Aprea G."/>
            <person name="Aury J.M."/>
            <person name="Bento P."/>
            <person name="Bernard M."/>
            <person name="Bocs S."/>
            <person name="Campa C."/>
            <person name="Cenci A."/>
            <person name="Combes M.C."/>
            <person name="Crouzillat D."/>
            <person name="Da Silva C."/>
            <person name="Daddiego L."/>
            <person name="De Bellis F."/>
            <person name="Dussert S."/>
            <person name="Garsmeur O."/>
            <person name="Gayraud T."/>
            <person name="Guignon V."/>
            <person name="Jahn K."/>
            <person name="Jamilloux V."/>
            <person name="Joet T."/>
            <person name="Labadie K."/>
            <person name="Lan T."/>
            <person name="Leclercq J."/>
            <person name="Lepelley M."/>
            <person name="Leroy T."/>
            <person name="Li L.T."/>
            <person name="Librado P."/>
            <person name="Lopez L."/>
            <person name="Munoz A."/>
            <person name="Noel B."/>
            <person name="Pallavicini A."/>
            <person name="Perrotta G."/>
            <person name="Poncet V."/>
            <person name="Pot D."/>
            <person name="Priyono X."/>
            <person name="Rigoreau M."/>
            <person name="Rouard M."/>
            <person name="Rozas J."/>
            <person name="Tranchant-Dubreuil C."/>
            <person name="VanBuren R."/>
            <person name="Zhang Q."/>
            <person name="Andrade A.C."/>
            <person name="Argout X."/>
            <person name="Bertrand B."/>
            <person name="de Kochko A."/>
            <person name="Graziosi G."/>
            <person name="Henry R.J."/>
            <person name="Jayarama X."/>
            <person name="Ming R."/>
            <person name="Nagai C."/>
            <person name="Rounsley S."/>
            <person name="Sankoff D."/>
            <person name="Giuliano G."/>
            <person name="Albert V.A."/>
            <person name="Wincker P."/>
            <person name="Lashermes P."/>
        </authorList>
    </citation>
    <scope>NUCLEOTIDE SEQUENCE [LARGE SCALE GENOMIC DNA]</scope>
    <source>
        <strain evidence="11">cv. DH200-94</strain>
    </source>
</reference>
<dbReference type="Gramene" id="CDP15263">
    <property type="protein sequence ID" value="CDP15263"/>
    <property type="gene ID" value="GSCOC_T00042920001"/>
</dbReference>
<evidence type="ECO:0000256" key="5">
    <source>
        <dbReference type="ARBA" id="ARBA00023001"/>
    </source>
</evidence>
<accession>A0A068V5X9</accession>
<evidence type="ECO:0000256" key="6">
    <source>
        <dbReference type="ARBA" id="ARBA00023277"/>
    </source>
</evidence>
<evidence type="ECO:0000313" key="10">
    <source>
        <dbReference type="EMBL" id="CDP15263.1"/>
    </source>
</evidence>
<name>A0A068V5X9_COFCA</name>
<evidence type="ECO:0000256" key="4">
    <source>
        <dbReference type="ARBA" id="ARBA00022801"/>
    </source>
</evidence>